<comment type="caution">
    <text evidence="1">The sequence shown here is derived from an EMBL/GenBank/DDBJ whole genome shotgun (WGS) entry which is preliminary data.</text>
</comment>
<dbReference type="Proteomes" id="UP000664859">
    <property type="component" value="Unassembled WGS sequence"/>
</dbReference>
<gene>
    <name evidence="1" type="ORF">JKP88DRAFT_247775</name>
</gene>
<accession>A0A836CAB6</accession>
<dbReference type="AlphaFoldDB" id="A0A836CAB6"/>
<sequence length="174" mass="19922">MFRRSMLSFCHAMLTSRRGLADTGGAAADGRTADSAHFLFPDMVRENATSFMAMVAAAGDIYFIASELATARRLQMQLDTEQELHRMDVEMLSNDVEHERALRKRDVEHERALRKREVETERELRRKEVAKERALRMKYMAIVQAQADAKINAARAEQHQYFGRCAGTDDLRLS</sequence>
<dbReference type="EMBL" id="JAFCMP010000510">
    <property type="protein sequence ID" value="KAG5178975.1"/>
    <property type="molecule type" value="Genomic_DNA"/>
</dbReference>
<organism evidence="1 2">
    <name type="scientific">Tribonema minus</name>
    <dbReference type="NCBI Taxonomy" id="303371"/>
    <lineage>
        <taxon>Eukaryota</taxon>
        <taxon>Sar</taxon>
        <taxon>Stramenopiles</taxon>
        <taxon>Ochrophyta</taxon>
        <taxon>PX clade</taxon>
        <taxon>Xanthophyceae</taxon>
        <taxon>Tribonematales</taxon>
        <taxon>Tribonemataceae</taxon>
        <taxon>Tribonema</taxon>
    </lineage>
</organism>
<proteinExistence type="predicted"/>
<reference evidence="1" key="1">
    <citation type="submission" date="2021-02" db="EMBL/GenBank/DDBJ databases">
        <title>First Annotated Genome of the Yellow-green Alga Tribonema minus.</title>
        <authorList>
            <person name="Mahan K.M."/>
        </authorList>
    </citation>
    <scope>NUCLEOTIDE SEQUENCE</scope>
    <source>
        <strain evidence="1">UTEX B ZZ1240</strain>
    </source>
</reference>
<protein>
    <submittedName>
        <fullName evidence="1">Uncharacterized protein</fullName>
    </submittedName>
</protein>
<keyword evidence="2" id="KW-1185">Reference proteome</keyword>
<evidence type="ECO:0000313" key="1">
    <source>
        <dbReference type="EMBL" id="KAG5178975.1"/>
    </source>
</evidence>
<evidence type="ECO:0000313" key="2">
    <source>
        <dbReference type="Proteomes" id="UP000664859"/>
    </source>
</evidence>
<name>A0A836CAB6_9STRA</name>